<protein>
    <submittedName>
        <fullName evidence="3">C2 domain-containing protein</fullName>
    </submittedName>
</protein>
<organism evidence="3">
    <name type="scientific">Soboliphyme baturini</name>
    <dbReference type="NCBI Taxonomy" id="241478"/>
    <lineage>
        <taxon>Eukaryota</taxon>
        <taxon>Metazoa</taxon>
        <taxon>Ecdysozoa</taxon>
        <taxon>Nematoda</taxon>
        <taxon>Enoplea</taxon>
        <taxon>Dorylaimia</taxon>
        <taxon>Dioctophymatida</taxon>
        <taxon>Dioctophymatoidea</taxon>
        <taxon>Soboliphymatidae</taxon>
        <taxon>Soboliphyme</taxon>
    </lineage>
</organism>
<reference evidence="1 2" key="2">
    <citation type="submission" date="2018-11" db="EMBL/GenBank/DDBJ databases">
        <authorList>
            <consortium name="Pathogen Informatics"/>
        </authorList>
    </citation>
    <scope>NUCLEOTIDE SEQUENCE [LARGE SCALE GENOMIC DNA]</scope>
</reference>
<evidence type="ECO:0000313" key="2">
    <source>
        <dbReference type="Proteomes" id="UP000270296"/>
    </source>
</evidence>
<sequence length="177" mass="19827">MSTSVSRCSGGDKVISGRRKAVWWCLCVTLASVVPSVDEPGPLAIRLPHRRRRRLCLTPFVTLVSTGHAAWTMTAATDHNGGGRPWIWPAVHVSGRIIIRTTTAVNIDDKQANPTWQRKLLPRNEFPRLVPSRLTIKRGRIMDSVVHIILGKTHNETFNVSHLNDEMTTYSVDKQTT</sequence>
<name>A0A183IWN7_9BILA</name>
<dbReference type="WBParaSite" id="SBAD_0000833301-mRNA-1">
    <property type="protein sequence ID" value="SBAD_0000833301-mRNA-1"/>
    <property type="gene ID" value="SBAD_0000833301"/>
</dbReference>
<dbReference type="EMBL" id="UZAM01011179">
    <property type="protein sequence ID" value="VDP15095.1"/>
    <property type="molecule type" value="Genomic_DNA"/>
</dbReference>
<gene>
    <name evidence="1" type="ORF">SBAD_LOCUS8033</name>
</gene>
<evidence type="ECO:0000313" key="1">
    <source>
        <dbReference type="EMBL" id="VDP15095.1"/>
    </source>
</evidence>
<dbReference type="Proteomes" id="UP000270296">
    <property type="component" value="Unassembled WGS sequence"/>
</dbReference>
<accession>A0A183IWN7</accession>
<dbReference type="AlphaFoldDB" id="A0A183IWN7"/>
<keyword evidence="2" id="KW-1185">Reference proteome</keyword>
<reference evidence="3" key="1">
    <citation type="submission" date="2016-06" db="UniProtKB">
        <authorList>
            <consortium name="WormBaseParasite"/>
        </authorList>
    </citation>
    <scope>IDENTIFICATION</scope>
</reference>
<evidence type="ECO:0000313" key="3">
    <source>
        <dbReference type="WBParaSite" id="SBAD_0000833301-mRNA-1"/>
    </source>
</evidence>
<proteinExistence type="predicted"/>